<evidence type="ECO:0000313" key="3">
    <source>
        <dbReference type="Proteomes" id="UP000321058"/>
    </source>
</evidence>
<feature type="chain" id="PRO_5021878634" evidence="1">
    <location>
        <begin position="23"/>
        <end position="130"/>
    </location>
</feature>
<accession>A0A512N310</accession>
<protein>
    <submittedName>
        <fullName evidence="2">Uncharacterized protein</fullName>
    </submittedName>
</protein>
<organism evidence="2 3">
    <name type="scientific">Reyranella soli</name>
    <dbReference type="NCBI Taxonomy" id="1230389"/>
    <lineage>
        <taxon>Bacteria</taxon>
        <taxon>Pseudomonadati</taxon>
        <taxon>Pseudomonadota</taxon>
        <taxon>Alphaproteobacteria</taxon>
        <taxon>Hyphomicrobiales</taxon>
        <taxon>Reyranellaceae</taxon>
        <taxon>Reyranella</taxon>
    </lineage>
</organism>
<keyword evidence="1" id="KW-0732">Signal</keyword>
<dbReference type="Proteomes" id="UP000321058">
    <property type="component" value="Unassembled WGS sequence"/>
</dbReference>
<sequence>MNKTSRRLLILGGLATSSLAHAQPSGSPFVGRWKGNVRGLGEAEILVTAVRANGQVDGTMTFPEQAKTFKFGDKLDIVNSINHGVVQGSVLTIETALGGTYRLNAASGRLTGEYTRGTTMNVPVTFEKAM</sequence>
<evidence type="ECO:0000313" key="2">
    <source>
        <dbReference type="EMBL" id="GEP53356.1"/>
    </source>
</evidence>
<evidence type="ECO:0000256" key="1">
    <source>
        <dbReference type="SAM" id="SignalP"/>
    </source>
</evidence>
<dbReference type="EMBL" id="BKAJ01000008">
    <property type="protein sequence ID" value="GEP53356.1"/>
    <property type="molecule type" value="Genomic_DNA"/>
</dbReference>
<dbReference type="AlphaFoldDB" id="A0A512N310"/>
<gene>
    <name evidence="2" type="ORF">RSO01_05220</name>
</gene>
<reference evidence="2 3" key="1">
    <citation type="submission" date="2019-07" db="EMBL/GenBank/DDBJ databases">
        <title>Whole genome shotgun sequence of Reyranella soli NBRC 108950.</title>
        <authorList>
            <person name="Hosoyama A."/>
            <person name="Uohara A."/>
            <person name="Ohji S."/>
            <person name="Ichikawa N."/>
        </authorList>
    </citation>
    <scope>NUCLEOTIDE SEQUENCE [LARGE SCALE GENOMIC DNA]</scope>
    <source>
        <strain evidence="2 3">NBRC 108950</strain>
    </source>
</reference>
<keyword evidence="3" id="KW-1185">Reference proteome</keyword>
<name>A0A512N310_9HYPH</name>
<comment type="caution">
    <text evidence="2">The sequence shown here is derived from an EMBL/GenBank/DDBJ whole genome shotgun (WGS) entry which is preliminary data.</text>
</comment>
<feature type="signal peptide" evidence="1">
    <location>
        <begin position="1"/>
        <end position="22"/>
    </location>
</feature>
<proteinExistence type="predicted"/>